<dbReference type="EMBL" id="BKCJ010009541">
    <property type="protein sequence ID" value="GEU87446.1"/>
    <property type="molecule type" value="Genomic_DNA"/>
</dbReference>
<evidence type="ECO:0000313" key="2">
    <source>
        <dbReference type="EMBL" id="GEU87446.1"/>
    </source>
</evidence>
<evidence type="ECO:0000256" key="1">
    <source>
        <dbReference type="SAM" id="MobiDB-lite"/>
    </source>
</evidence>
<feature type="compositionally biased region" description="Pro residues" evidence="1">
    <location>
        <begin position="7"/>
        <end position="20"/>
    </location>
</feature>
<sequence length="302" mass="34701">MGDAPVQAPPYIPKPKNPPTPKKENPAMDVICHQCGKGLRGSRKLKTRALILYVGDGHRAAIKAIREFHLCLPNRLVLIFHNCHYAPSITKGIISVLRLYKDGFVNLFKNDNSISVSKDNVIYFNAILRDDIYETYLSSSNTNDSCKYTSQEFLDYLKEHGIIAHRTPRYPSQHHENSLITQEASGSPEDLEIIQEDDMHPFIFTSLNHKEDDQEIDDSQSYINPIWDLGEPANYKAALLDPESEKWLNAMNVEMYGYCKNHKKRANGQKRTWERKEYTRARNLSSKVNKSQPWSTHVKTKP</sequence>
<name>A0A6L2NMR4_TANCI</name>
<dbReference type="AlphaFoldDB" id="A0A6L2NMR4"/>
<reference evidence="2" key="1">
    <citation type="journal article" date="2019" name="Sci. Rep.">
        <title>Draft genome of Tanacetum cinerariifolium, the natural source of mosquito coil.</title>
        <authorList>
            <person name="Yamashiro T."/>
            <person name="Shiraishi A."/>
            <person name="Satake H."/>
            <person name="Nakayama K."/>
        </authorList>
    </citation>
    <scope>NUCLEOTIDE SEQUENCE</scope>
</reference>
<comment type="caution">
    <text evidence="2">The sequence shown here is derived from an EMBL/GenBank/DDBJ whole genome shotgun (WGS) entry which is preliminary data.</text>
</comment>
<feature type="region of interest" description="Disordered" evidence="1">
    <location>
        <begin position="1"/>
        <end position="26"/>
    </location>
</feature>
<gene>
    <name evidence="2" type="ORF">Tci_059424</name>
</gene>
<organism evidence="2">
    <name type="scientific">Tanacetum cinerariifolium</name>
    <name type="common">Dalmatian daisy</name>
    <name type="synonym">Chrysanthemum cinerariifolium</name>
    <dbReference type="NCBI Taxonomy" id="118510"/>
    <lineage>
        <taxon>Eukaryota</taxon>
        <taxon>Viridiplantae</taxon>
        <taxon>Streptophyta</taxon>
        <taxon>Embryophyta</taxon>
        <taxon>Tracheophyta</taxon>
        <taxon>Spermatophyta</taxon>
        <taxon>Magnoliopsida</taxon>
        <taxon>eudicotyledons</taxon>
        <taxon>Gunneridae</taxon>
        <taxon>Pentapetalae</taxon>
        <taxon>asterids</taxon>
        <taxon>campanulids</taxon>
        <taxon>Asterales</taxon>
        <taxon>Asteraceae</taxon>
        <taxon>Asteroideae</taxon>
        <taxon>Anthemideae</taxon>
        <taxon>Anthemidinae</taxon>
        <taxon>Tanacetum</taxon>
    </lineage>
</organism>
<accession>A0A6L2NMR4</accession>
<feature type="region of interest" description="Disordered" evidence="1">
    <location>
        <begin position="282"/>
        <end position="302"/>
    </location>
</feature>
<protein>
    <submittedName>
        <fullName evidence="2">Uncharacterized protein</fullName>
    </submittedName>
</protein>
<proteinExistence type="predicted"/>